<keyword evidence="5" id="KW-1185">Reference proteome</keyword>
<organism evidence="4 5">
    <name type="scientific">Sphingobacterium ginsenosidimutans</name>
    <dbReference type="NCBI Taxonomy" id="687845"/>
    <lineage>
        <taxon>Bacteria</taxon>
        <taxon>Pseudomonadati</taxon>
        <taxon>Bacteroidota</taxon>
        <taxon>Sphingobacteriia</taxon>
        <taxon>Sphingobacteriales</taxon>
        <taxon>Sphingobacteriaceae</taxon>
        <taxon>Sphingobacterium</taxon>
    </lineage>
</organism>
<comment type="caution">
    <text evidence="4">The sequence shown here is derived from an EMBL/GenBank/DDBJ whole genome shotgun (WGS) entry which is preliminary data.</text>
</comment>
<dbReference type="PANTHER" id="PTHR30273:SF2">
    <property type="entry name" value="PROTEIN FECR"/>
    <property type="match status" value="1"/>
</dbReference>
<dbReference type="PANTHER" id="PTHR30273">
    <property type="entry name" value="PERIPLASMIC SIGNAL SENSOR AND SIGMA FACTOR ACTIVATOR FECR-RELATED"/>
    <property type="match status" value="1"/>
</dbReference>
<dbReference type="InterPro" id="IPR012373">
    <property type="entry name" value="Ferrdict_sens_TM"/>
</dbReference>
<keyword evidence="1" id="KW-0472">Membrane</keyword>
<dbReference type="EMBL" id="BAAAZK010000002">
    <property type="protein sequence ID" value="GAA4172127.1"/>
    <property type="molecule type" value="Genomic_DNA"/>
</dbReference>
<dbReference type="InterPro" id="IPR006860">
    <property type="entry name" value="FecR"/>
</dbReference>
<proteinExistence type="predicted"/>
<dbReference type="PIRSF" id="PIRSF018266">
    <property type="entry name" value="FecR"/>
    <property type="match status" value="1"/>
</dbReference>
<dbReference type="Gene3D" id="3.55.50.30">
    <property type="match status" value="1"/>
</dbReference>
<feature type="transmembrane region" description="Helical" evidence="1">
    <location>
        <begin position="85"/>
        <end position="106"/>
    </location>
</feature>
<feature type="domain" description="FecR protein" evidence="2">
    <location>
        <begin position="122"/>
        <end position="210"/>
    </location>
</feature>
<evidence type="ECO:0000313" key="4">
    <source>
        <dbReference type="EMBL" id="GAA4172127.1"/>
    </source>
</evidence>
<dbReference type="Pfam" id="PF16344">
    <property type="entry name" value="FecR_C"/>
    <property type="match status" value="1"/>
</dbReference>
<name>A0ABP7ZWF4_9SPHI</name>
<keyword evidence="1" id="KW-0812">Transmembrane</keyword>
<sequence>MDKDDFLRLFAKKLADGLTASEQLDYDLYLVEHKQDKEISLLLEEFYKNPRHNESTNKNKLDAIWKKIDATEGPAAKTNNYRKMVFRFGSIAAALLIFVLIGIRYFNPKAIEETVIQESGTKIVALVLKDGTKVTLDKHATLSYNSNYGKGNRELLLDGTAFFDVAKDTLHPMHITVGDWKVHVVGTSFTIKPNLSKDESELVLYHGKVELIHSDSPDRVFTITPGERAVWKQKTQKGVPDLVINKVSLRELEFSRLWTQDSIIFKNQPLKDLMEKVGKTYGMKVIFENKKLMDAKFTGAFASKNLKINELLHALKASYPFEYEIRDSVILLR</sequence>
<evidence type="ECO:0000259" key="3">
    <source>
        <dbReference type="Pfam" id="PF16344"/>
    </source>
</evidence>
<accession>A0ABP7ZWF4</accession>
<evidence type="ECO:0000256" key="1">
    <source>
        <dbReference type="SAM" id="Phobius"/>
    </source>
</evidence>
<dbReference type="RefSeq" id="WP_346085062.1">
    <property type="nucleotide sequence ID" value="NZ_BAAAZK010000002.1"/>
</dbReference>
<keyword evidence="1" id="KW-1133">Transmembrane helix</keyword>
<gene>
    <name evidence="4" type="ORF">GCM10022218_13230</name>
</gene>
<dbReference type="Gene3D" id="2.60.120.1440">
    <property type="match status" value="1"/>
</dbReference>
<reference evidence="5" key="1">
    <citation type="journal article" date="2019" name="Int. J. Syst. Evol. Microbiol.">
        <title>The Global Catalogue of Microorganisms (GCM) 10K type strain sequencing project: providing services to taxonomists for standard genome sequencing and annotation.</title>
        <authorList>
            <consortium name="The Broad Institute Genomics Platform"/>
            <consortium name="The Broad Institute Genome Sequencing Center for Infectious Disease"/>
            <person name="Wu L."/>
            <person name="Ma J."/>
        </authorList>
    </citation>
    <scope>NUCLEOTIDE SEQUENCE [LARGE SCALE GENOMIC DNA]</scope>
    <source>
        <strain evidence="5">JCM 16722</strain>
    </source>
</reference>
<evidence type="ECO:0000313" key="5">
    <source>
        <dbReference type="Proteomes" id="UP001500167"/>
    </source>
</evidence>
<dbReference type="Pfam" id="PF04773">
    <property type="entry name" value="FecR"/>
    <property type="match status" value="1"/>
</dbReference>
<evidence type="ECO:0000259" key="2">
    <source>
        <dbReference type="Pfam" id="PF04773"/>
    </source>
</evidence>
<dbReference type="InterPro" id="IPR032508">
    <property type="entry name" value="FecR_C"/>
</dbReference>
<feature type="domain" description="Protein FecR C-terminal" evidence="3">
    <location>
        <begin position="263"/>
        <end position="330"/>
    </location>
</feature>
<dbReference type="Proteomes" id="UP001500167">
    <property type="component" value="Unassembled WGS sequence"/>
</dbReference>
<evidence type="ECO:0008006" key="6">
    <source>
        <dbReference type="Google" id="ProtNLM"/>
    </source>
</evidence>
<protein>
    <recommendedName>
        <fullName evidence="6">FecR family protein</fullName>
    </recommendedName>
</protein>